<dbReference type="PANTHER" id="PTHR35377:SF5">
    <property type="entry name" value="ANTITOXIN VAPB46"/>
    <property type="match status" value="1"/>
</dbReference>
<dbReference type="Proteomes" id="UP000460435">
    <property type="component" value="Unassembled WGS sequence"/>
</dbReference>
<comment type="caution">
    <text evidence="1">The sequence shown here is derived from an EMBL/GenBank/DDBJ whole genome shotgun (WGS) entry which is preliminary data.</text>
</comment>
<sequence>MRELSHETSRTLRRVKAGETIEITERGTVIGRIVPAEPHDGARARLIAQGRLKPATGGRDALLASLDRRLATEPVDDDDAGTAALLAMRDDERY</sequence>
<reference evidence="1 2" key="1">
    <citation type="submission" date="2019-11" db="EMBL/GenBank/DDBJ databases">
        <authorList>
            <person name="Li X.-J."/>
            <person name="Feng X.-M."/>
        </authorList>
    </citation>
    <scope>NUCLEOTIDE SEQUENCE [LARGE SCALE GENOMIC DNA]</scope>
    <source>
        <strain evidence="1 2">XMNu-373</strain>
    </source>
</reference>
<dbReference type="PANTHER" id="PTHR35377">
    <property type="entry name" value="ANTITOXIN VAPB49-RELATED-RELATED"/>
    <property type="match status" value="1"/>
</dbReference>
<gene>
    <name evidence="1" type="ORF">F7O44_02090</name>
</gene>
<accession>A0A7K3LXW7</accession>
<organism evidence="1 2">
    <name type="scientific">Phytoactinopolyspora mesophila</name>
    <dbReference type="NCBI Taxonomy" id="2650750"/>
    <lineage>
        <taxon>Bacteria</taxon>
        <taxon>Bacillati</taxon>
        <taxon>Actinomycetota</taxon>
        <taxon>Actinomycetes</taxon>
        <taxon>Jiangellales</taxon>
        <taxon>Jiangellaceae</taxon>
        <taxon>Phytoactinopolyspora</taxon>
    </lineage>
</organism>
<dbReference type="GO" id="GO:0097351">
    <property type="term" value="F:toxin sequestering activity"/>
    <property type="evidence" value="ECO:0007669"/>
    <property type="project" value="TreeGrafter"/>
</dbReference>
<dbReference type="InterPro" id="IPR051416">
    <property type="entry name" value="phD-YefM_TA_antitoxins"/>
</dbReference>
<dbReference type="NCBIfam" id="TIGR01552">
    <property type="entry name" value="phd_fam"/>
    <property type="match status" value="1"/>
</dbReference>
<protein>
    <submittedName>
        <fullName evidence="1">Type II toxin-antitoxin system prevent-host-death family antitoxin</fullName>
    </submittedName>
</protein>
<proteinExistence type="predicted"/>
<evidence type="ECO:0000313" key="2">
    <source>
        <dbReference type="Proteomes" id="UP000460435"/>
    </source>
</evidence>
<keyword evidence="2" id="KW-1185">Reference proteome</keyword>
<evidence type="ECO:0000313" key="1">
    <source>
        <dbReference type="EMBL" id="NDL55855.1"/>
    </source>
</evidence>
<dbReference type="EMBL" id="WLZY01000001">
    <property type="protein sequence ID" value="NDL55855.1"/>
    <property type="molecule type" value="Genomic_DNA"/>
</dbReference>
<name>A0A7K3LXW7_9ACTN</name>
<dbReference type="AlphaFoldDB" id="A0A7K3LXW7"/>